<evidence type="ECO:0000256" key="1">
    <source>
        <dbReference type="SAM" id="MobiDB-lite"/>
    </source>
</evidence>
<proteinExistence type="predicted"/>
<protein>
    <submittedName>
        <fullName evidence="2">CLUMA_CG020482, isoform A</fullName>
    </submittedName>
</protein>
<feature type="region of interest" description="Disordered" evidence="1">
    <location>
        <begin position="1"/>
        <end position="41"/>
    </location>
</feature>
<dbReference type="EMBL" id="CVRI01000072">
    <property type="protein sequence ID" value="CRL07517.1"/>
    <property type="molecule type" value="Genomic_DNA"/>
</dbReference>
<organism evidence="2 3">
    <name type="scientific">Clunio marinus</name>
    <dbReference type="NCBI Taxonomy" id="568069"/>
    <lineage>
        <taxon>Eukaryota</taxon>
        <taxon>Metazoa</taxon>
        <taxon>Ecdysozoa</taxon>
        <taxon>Arthropoda</taxon>
        <taxon>Hexapoda</taxon>
        <taxon>Insecta</taxon>
        <taxon>Pterygota</taxon>
        <taxon>Neoptera</taxon>
        <taxon>Endopterygota</taxon>
        <taxon>Diptera</taxon>
        <taxon>Nematocera</taxon>
        <taxon>Chironomoidea</taxon>
        <taxon>Chironomidae</taxon>
        <taxon>Clunio</taxon>
    </lineage>
</organism>
<dbReference type="Proteomes" id="UP000183832">
    <property type="component" value="Unassembled WGS sequence"/>
</dbReference>
<keyword evidence="3" id="KW-1185">Reference proteome</keyword>
<evidence type="ECO:0000313" key="3">
    <source>
        <dbReference type="Proteomes" id="UP000183832"/>
    </source>
</evidence>
<gene>
    <name evidence="2" type="ORF">CLUMA_CG020482</name>
</gene>
<name>A0A1J1J532_9DIPT</name>
<dbReference type="AlphaFoldDB" id="A0A1J1J532"/>
<feature type="compositionally biased region" description="Basic and acidic residues" evidence="1">
    <location>
        <begin position="14"/>
        <end position="41"/>
    </location>
</feature>
<sequence length="64" mass="7577">MDSHIGDKGGMAKSDIRHSTFRGILDEKKEDESVQRSETMKAKNKRKYFNWQCLSTSHHHEKDW</sequence>
<reference evidence="2 3" key="1">
    <citation type="submission" date="2015-04" db="EMBL/GenBank/DDBJ databases">
        <authorList>
            <person name="Syromyatnikov M.Y."/>
            <person name="Popov V.N."/>
        </authorList>
    </citation>
    <scope>NUCLEOTIDE SEQUENCE [LARGE SCALE GENOMIC DNA]</scope>
</reference>
<accession>A0A1J1J532</accession>
<evidence type="ECO:0000313" key="2">
    <source>
        <dbReference type="EMBL" id="CRL07517.1"/>
    </source>
</evidence>